<dbReference type="GO" id="GO:0016592">
    <property type="term" value="C:mediator complex"/>
    <property type="evidence" value="ECO:0007669"/>
    <property type="project" value="TreeGrafter"/>
</dbReference>
<dbReference type="InterPro" id="IPR051647">
    <property type="entry name" value="Mediator_comp_sub12"/>
</dbReference>
<evidence type="ECO:0000256" key="1">
    <source>
        <dbReference type="SAM" id="MobiDB-lite"/>
    </source>
</evidence>
<dbReference type="AlphaFoldDB" id="A0A182XXJ5"/>
<protein>
    <recommendedName>
        <fullName evidence="4">Pumilio</fullName>
    </recommendedName>
</protein>
<evidence type="ECO:0008006" key="4">
    <source>
        <dbReference type="Google" id="ProtNLM"/>
    </source>
</evidence>
<feature type="region of interest" description="Disordered" evidence="1">
    <location>
        <begin position="63"/>
        <end position="127"/>
    </location>
</feature>
<feature type="region of interest" description="Disordered" evidence="1">
    <location>
        <begin position="422"/>
        <end position="479"/>
    </location>
</feature>
<accession>A0A182XXJ5</accession>
<dbReference type="OMA" id="HTWSTQA"/>
<proteinExistence type="predicted"/>
<name>A0A182XXJ5_ANOST</name>
<dbReference type="VEuPathDB" id="VectorBase:ASTEI00931"/>
<reference evidence="3" key="1">
    <citation type="journal article" date="2014" name="Genome Biol.">
        <title>Genome analysis of a major urban malaria vector mosquito, Anopheles stephensi.</title>
        <authorList>
            <person name="Jiang X."/>
            <person name="Peery A."/>
            <person name="Hall A.B."/>
            <person name="Sharma A."/>
            <person name="Chen X.G."/>
            <person name="Waterhouse R.M."/>
            <person name="Komissarov A."/>
            <person name="Riehle M.M."/>
            <person name="Shouche Y."/>
            <person name="Sharakhova M.V."/>
            <person name="Lawson D."/>
            <person name="Pakpour N."/>
            <person name="Arensburger P."/>
            <person name="Davidson V.L."/>
            <person name="Eiglmeier K."/>
            <person name="Emrich S."/>
            <person name="George P."/>
            <person name="Kennedy R.C."/>
            <person name="Mane S.P."/>
            <person name="Maslen G."/>
            <person name="Oringanje C."/>
            <person name="Qi Y."/>
            <person name="Settlage R."/>
            <person name="Tojo M."/>
            <person name="Tubio J.M."/>
            <person name="Unger M.F."/>
            <person name="Wang B."/>
            <person name="Vernick K.D."/>
            <person name="Ribeiro J.M."/>
            <person name="James A.A."/>
            <person name="Michel K."/>
            <person name="Riehle M.A."/>
            <person name="Luckhart S."/>
            <person name="Sharakhov I.V."/>
            <person name="Tu Z."/>
        </authorList>
    </citation>
    <scope>NUCLEOTIDE SEQUENCE [LARGE SCALE GENOMIC DNA]</scope>
    <source>
        <strain evidence="3">Indian</strain>
    </source>
</reference>
<evidence type="ECO:0000313" key="2">
    <source>
        <dbReference type="EnsemblMetazoa" id="ASTEI00931-PA"/>
    </source>
</evidence>
<reference evidence="2" key="2">
    <citation type="submission" date="2020-05" db="UniProtKB">
        <authorList>
            <consortium name="EnsemblMetazoa"/>
        </authorList>
    </citation>
    <scope>IDENTIFICATION</scope>
    <source>
        <strain evidence="2">Indian</strain>
    </source>
</reference>
<dbReference type="VEuPathDB" id="VectorBase:ASTE002168"/>
<evidence type="ECO:0000313" key="3">
    <source>
        <dbReference type="Proteomes" id="UP000076408"/>
    </source>
</evidence>
<dbReference type="GO" id="GO:0003713">
    <property type="term" value="F:transcription coactivator activity"/>
    <property type="evidence" value="ECO:0007669"/>
    <property type="project" value="TreeGrafter"/>
</dbReference>
<dbReference type="PANTHER" id="PTHR46007">
    <property type="entry name" value="MEDIATOR OF RNA POLYMERASE II TRANSCRIPTION SUBUNIT 12"/>
    <property type="match status" value="1"/>
</dbReference>
<keyword evidence="3" id="KW-1185">Reference proteome</keyword>
<organism evidence="2 3">
    <name type="scientific">Anopheles stephensi</name>
    <name type="common">Indo-Pakistan malaria mosquito</name>
    <dbReference type="NCBI Taxonomy" id="30069"/>
    <lineage>
        <taxon>Eukaryota</taxon>
        <taxon>Metazoa</taxon>
        <taxon>Ecdysozoa</taxon>
        <taxon>Arthropoda</taxon>
        <taxon>Hexapoda</taxon>
        <taxon>Insecta</taxon>
        <taxon>Pterygota</taxon>
        <taxon>Neoptera</taxon>
        <taxon>Endopterygota</taxon>
        <taxon>Diptera</taxon>
        <taxon>Nematocera</taxon>
        <taxon>Culicoidea</taxon>
        <taxon>Culicidae</taxon>
        <taxon>Anophelinae</taxon>
        <taxon>Anopheles</taxon>
    </lineage>
</organism>
<dbReference type="PANTHER" id="PTHR46007:SF8">
    <property type="entry name" value="C2H2-TYPE DOMAIN-CONTAINING PROTEIN"/>
    <property type="match status" value="1"/>
</dbReference>
<dbReference type="GO" id="GO:0045944">
    <property type="term" value="P:positive regulation of transcription by RNA polymerase II"/>
    <property type="evidence" value="ECO:0007669"/>
    <property type="project" value="TreeGrafter"/>
</dbReference>
<dbReference type="Proteomes" id="UP000076408">
    <property type="component" value="Unassembled WGS sequence"/>
</dbReference>
<dbReference type="STRING" id="30069.A0A182XXJ5"/>
<dbReference type="EnsemblMetazoa" id="ASTEI00931-RA">
    <property type="protein sequence ID" value="ASTEI00931-PA"/>
    <property type="gene ID" value="ASTEI00931"/>
</dbReference>
<feature type="compositionally biased region" description="Low complexity" evidence="1">
    <location>
        <begin position="88"/>
        <end position="127"/>
    </location>
</feature>
<feature type="region of interest" description="Disordered" evidence="1">
    <location>
        <begin position="383"/>
        <end position="404"/>
    </location>
</feature>
<feature type="compositionally biased region" description="Basic and acidic residues" evidence="1">
    <location>
        <begin position="383"/>
        <end position="396"/>
    </location>
</feature>
<sequence length="579" mass="63469">MKLLGGHDDGGGRNAAPIRTQDDAAVGYVFQRHPNDTEFHQFAQKQSRWASGDDTIIDNQDKWKYNPAIPNNAPGGLLPPPIVSGVKQQQQQVAQQQQQQQQQSLQQQPPMQLPHQPHQHQVQQQVQQQQQQAQQAQQQQQQQAHQQLQQQQQQQQQMQHQQHQQQQQMPMINHPSQMANHLNHQNHLNQTMLNHATMNSGGLPTMQMAMQGGMYDHIHPPNVNVNGVGVPKPPGPEQQLVYLSGGQQYGTVLAPQSQYIPRNNSAINTSTAKKLWEKGGTNDVKVAAAATGPLPPLQLHGTTDHQVWRDSTWSSQGDAILAPRRIFQHAPETNPTGSTGILSPRDSTGGLGVKMVEYVLGGSPTNKESPLASLDARFKGLKFDDGDKASDDKDKANSPFETNGVKKEEVVPGTNGVVMVNGIDDDKGFNRTPGSRQPSPAEEQLPRPNMLDPTGVHGSGFPQHPSLHNMLGSAAPGGNDVTQQAAAAALGSYHPQMINQMGQMGQLGQMNPMNQLNQLNQLNQMQSHVMNGVGGIPQIAQSPMVNQHGQGPNQIDSPANLLQQPHNYELQVCFGFYRH</sequence>
<dbReference type="VEuPathDB" id="VectorBase:ASTEI20_042158"/>